<keyword evidence="1" id="KW-0812">Transmembrane</keyword>
<accession>A0AA36F701</accession>
<protein>
    <submittedName>
        <fullName evidence="2">Uncharacterized protein</fullName>
    </submittedName>
</protein>
<organism evidence="2 3">
    <name type="scientific">Octopus vulgaris</name>
    <name type="common">Common octopus</name>
    <dbReference type="NCBI Taxonomy" id="6645"/>
    <lineage>
        <taxon>Eukaryota</taxon>
        <taxon>Metazoa</taxon>
        <taxon>Spiralia</taxon>
        <taxon>Lophotrochozoa</taxon>
        <taxon>Mollusca</taxon>
        <taxon>Cephalopoda</taxon>
        <taxon>Coleoidea</taxon>
        <taxon>Octopodiformes</taxon>
        <taxon>Octopoda</taxon>
        <taxon>Incirrata</taxon>
        <taxon>Octopodidae</taxon>
        <taxon>Octopus</taxon>
    </lineage>
</organism>
<keyword evidence="1" id="KW-0472">Membrane</keyword>
<keyword evidence="3" id="KW-1185">Reference proteome</keyword>
<dbReference type="EMBL" id="OX597821">
    <property type="protein sequence ID" value="CAI9726545.1"/>
    <property type="molecule type" value="Genomic_DNA"/>
</dbReference>
<sequence length="122" mass="12947">MRSGSRSRSKDIENVVSSFVATLTIVATVVVGDGERSGSAGGSVCVGDGDGDGVTGGACDDVRSFRGGSGVLVIVVLVAEVLLLYPLKLISNALELFRSFIRNYKEDIGFQESQECIYLEMY</sequence>
<evidence type="ECO:0000313" key="3">
    <source>
        <dbReference type="Proteomes" id="UP001162480"/>
    </source>
</evidence>
<dbReference type="AlphaFoldDB" id="A0AA36F701"/>
<gene>
    <name evidence="2" type="ORF">OCTVUL_1B027513</name>
</gene>
<evidence type="ECO:0000256" key="1">
    <source>
        <dbReference type="SAM" id="Phobius"/>
    </source>
</evidence>
<evidence type="ECO:0000313" key="2">
    <source>
        <dbReference type="EMBL" id="CAI9726545.1"/>
    </source>
</evidence>
<name>A0AA36F701_OCTVU</name>
<proteinExistence type="predicted"/>
<keyword evidence="1" id="KW-1133">Transmembrane helix</keyword>
<reference evidence="2" key="1">
    <citation type="submission" date="2023-08" db="EMBL/GenBank/DDBJ databases">
        <authorList>
            <person name="Alioto T."/>
            <person name="Alioto T."/>
            <person name="Gomez Garrido J."/>
        </authorList>
    </citation>
    <scope>NUCLEOTIDE SEQUENCE</scope>
</reference>
<dbReference type="Proteomes" id="UP001162480">
    <property type="component" value="Chromosome 8"/>
</dbReference>
<feature type="transmembrane region" description="Helical" evidence="1">
    <location>
        <begin position="70"/>
        <end position="90"/>
    </location>
</feature>
<feature type="transmembrane region" description="Helical" evidence="1">
    <location>
        <begin position="12"/>
        <end position="31"/>
    </location>
</feature>